<feature type="compositionally biased region" description="Basic residues" evidence="12">
    <location>
        <begin position="3664"/>
        <end position="3678"/>
    </location>
</feature>
<feature type="compositionally biased region" description="Low complexity" evidence="12">
    <location>
        <begin position="576"/>
        <end position="608"/>
    </location>
</feature>
<feature type="region of interest" description="Disordered" evidence="12">
    <location>
        <begin position="4203"/>
        <end position="4266"/>
    </location>
</feature>
<dbReference type="EC" id="2.5.1.75" evidence="3"/>
<feature type="region of interest" description="Disordered" evidence="12">
    <location>
        <begin position="3553"/>
        <end position="3706"/>
    </location>
</feature>
<keyword evidence="9" id="KW-0460">Magnesium</keyword>
<feature type="compositionally biased region" description="Basic residues" evidence="12">
    <location>
        <begin position="2461"/>
        <end position="2481"/>
    </location>
</feature>
<gene>
    <name evidence="13" type="ORF">Tci_000629</name>
</gene>
<feature type="region of interest" description="Disordered" evidence="12">
    <location>
        <begin position="3723"/>
        <end position="3769"/>
    </location>
</feature>
<dbReference type="PANTHER" id="PTHR11088">
    <property type="entry name" value="TRNA DIMETHYLALLYLTRANSFERASE"/>
    <property type="match status" value="1"/>
</dbReference>
<protein>
    <recommendedName>
        <fullName evidence="3">tRNA dimethylallyltransferase</fullName>
        <ecNumber evidence="3">2.5.1.75</ecNumber>
    </recommendedName>
</protein>
<feature type="compositionally biased region" description="Basic residues" evidence="12">
    <location>
        <begin position="2269"/>
        <end position="2288"/>
    </location>
</feature>
<evidence type="ECO:0000256" key="5">
    <source>
        <dbReference type="ARBA" id="ARBA00022694"/>
    </source>
</evidence>
<feature type="compositionally biased region" description="Basic residues" evidence="12">
    <location>
        <begin position="1034"/>
        <end position="1060"/>
    </location>
</feature>
<feature type="compositionally biased region" description="Basic and acidic residues" evidence="12">
    <location>
        <begin position="525"/>
        <end position="535"/>
    </location>
</feature>
<feature type="compositionally biased region" description="Basic residues" evidence="12">
    <location>
        <begin position="2147"/>
        <end position="2158"/>
    </location>
</feature>
<feature type="compositionally biased region" description="Low complexity" evidence="12">
    <location>
        <begin position="4895"/>
        <end position="4906"/>
    </location>
</feature>
<feature type="region of interest" description="Disordered" evidence="12">
    <location>
        <begin position="810"/>
        <end position="958"/>
    </location>
</feature>
<feature type="region of interest" description="Disordered" evidence="12">
    <location>
        <begin position="2570"/>
        <end position="2770"/>
    </location>
</feature>
<dbReference type="Gene3D" id="1.10.20.140">
    <property type="match status" value="1"/>
</dbReference>
<feature type="compositionally biased region" description="Low complexity" evidence="12">
    <location>
        <begin position="2252"/>
        <end position="2261"/>
    </location>
</feature>
<sequence>MLRIYYSATVCRHGSDPALYGAQGKKKRTLRLSRRGGLVHRPDQLLADAALERALHRHQHRAPLGLFLRRQDMHLGLAGLADRFQRGVVIALGNGFFIHGGLAHGVVQRLAYIGWQAVPELLVDDDRVAEITVVGHGHVLLHLVHLLGIHIGRRILGPLDNPALQGLVDVRECQHLRAGTQRAHLRVEHLRRLDAHAQTLEVGRRAQRLVGRHHLEAVIPERQASNALGFQLFQQAASDRAFGHAVERGLGREDIRQIERLELLHAQRAELGQRRRQHLHRAQLQRFQLFFILVQLAVRIHFDLDPAAGCLFGQQFKTLGGLALGGIARDDVAELDDDRCLGVSIQAQGGACCESSQGGQGMAQFHGVSGIKDTLVPQLHAALAAAHPAGVVLPGHPDLAALAGAPDGEQRTAGAADCRHPVGGADHPLPDGARRGKPARAGAGDLCRPPAPRSATCAAARPPGAHPQERPRTAARILGAARRPPGGHERPATDRRAAVARVAGNHGHDAQDPQRHVHPARSAARRPDCRSHRSADGLPRAAVPRRRLPGRPGLAGGPRRQGAGAARGRRSRSRRLYPQARARFARRLGAAGNRQRQERAQAAAQSAGRFRDRAFARPVMEPGGAVGPHFQAAGGRRRAAPAGVVPHRDGKLAGDWPARARPGRPHHVRESRVLPDRGLPGRGHRGHAAAHALLGARGDGGIPEPFCLRPGGQGHAAVRNHLPAPRRRTGAGAGVRGAAGGQPRQADRLDGLHPRHLGPQAGRGTQSPAGRKAAIERAPGHHGRTGFDAGARTQSAAGRHFQLHHGRAQCIGPRRRPGCAAGGRRAAQTRAGAGQRPGPARGPDHPQRARFREKTRAAARGRGPALAARRHPHPDRAAGAPELRVVRDRAGAGAAAGAGRPRDDRAGAAQSDAQRHRGDAQCTAGPAPAARGGRARCGQQPGERGRDRPRTRDTRRRGAASVLAVLLDQGRRHGHGTQYLPHCDRIPRRRTQLQRQSARRNHFYVRAAGRAGGSDSGDLKKCCISRPAVSATGRQRRLRPGRRLRAARRAHARHERRGRLRPPVCAPPHPAHARDLPHRPWRRADGGGHPETRRIRLFRKTVQRQPADGPGAGRPGRLAPGGRNGGGACAPGHAVGARARGAGPDFGRQDEQGGGRRTGDQHAHGGSAPRAYLRQDAGQDRRRAGGFAERHVARFEHGIVETLDRELVAQRLLGFRAQVEDAQHADLVCARLPRHHHVAFHLVGGNAVVDALLARPFHCVQSRIDHQPARAEQFRIKLAQAADGVALVPVVFGRQLLGIQRPAFAEGRTGVEHAVLAVARQAVVFLLQRDLEVVARHGLVVHQRAHAHDAEVRPRHRRPEDAGQRAVARRTAVVGRCRLLGKQRLAAHFHRRLGRVVEQRLGALLGVAHDGVITGQQRRTRIGVLRLRVLLQFFHALLDGAVLVADRHQQAVHLLFDARHFAQADLVHLLRRVVGRRHLAQRQRVGLVAIGQAPQAGIVGRARQLVLEQGAGALERRQHGLLHDGFRLRCIFCLLRRRDVLHIGHALGEGGHEHVFIGAAVEEAIELADGGMGDKGGHQEAAAGRVARAGDAGVDFPAHGLQARQVVFDVALVADRVGLGEEIDDLDVQSRKLVEDEAMILEARAVDGALQVPGDGGRAGALLRRERLLVHRVQPGQRGLGAGHFGVAVGLGVGGQLCIELLLLGALEVLAARGLFGVLAHLVAGDLVGPVVETGGAGGGDMGSEGQRRAHEERNHWSGSLHRHGPYVERNRTSVAQIRRGGPAPIARVRAPARTGRRAARSAPRRWPDRPWRRPPLRCQGPRPAEQVDHRCVAEAVALVEVGQHRALGELVPRAGRLAVVAAVHAVADQRAQLLGYGVFQFDRQVRDAAPCIEPARPQDGLGGARRDARAALAAMAAGGRVHRQRQIDQEFAHEEHGACRAAQQQRVLAAPAQARLFRQRQFHQGRRVGKDPVAEVADFGLDLVGQLLQPRAQHLVIVAAARIHRDHGGAGVGQAARLALAPVVFRVPRQIVHAGADHAHRARHQFGRARAQHAVGGHVVHFAMHACVEPRLQARLRMTQVDVDIGVGCRSAGGYNGWRYYLIRQTDILCDDARYPSPFQGQFQGPSRRCSGYRRPRGVAGARAGARPHHLPARRPGGRQDRPHPRPAARGRPRGHRQKSHVHAVGTIPGAAGRRSRGRDPLRPVPHGQRLPPWVLHAFNASNSPPSCERTSYACRPNPAHRPQGRRHPAAVRGRAAARLRGADPRRARVAGRRLHPRHAGKRHRTQIHALHGQGPGAHGGRHRGPGTQSHAQKPGGQDPVQRSVHQAGARGPEPAQRGAPGVRPEIGSQTAGIHARSRRLVQAPPDLRPVPGQGSGPDCRHDRGRQLDHGRQQRGQGSAAAAHSHRACPGRTHAAGAARSAQARHQGRTARRAARAGTHRRGAKPAAGQNRQGQGRQGGTHHHHRARSGPWRRRPRRVGQQRQPREGHRAVDCQALEGQARNHPQHPRDAHPRRRLLRPAGQARGKGEKSAGRPVRVDPCRRIRAAQRARFVGVRAVRKRRHVVGRTLVGGQGKPGRHHRRRQRQVPRQAAGQRAVRPVHHGADQRQPETGQVGAVRNRRHQPPAQRLGRAGRLRGAQGARYPVDPDRDGLYLQPGRGSEAARRKLPEPAGRRHQENHHGCSNHDHLRRAAGSDHHRARRRPSDGVAVRRPPAVLENRGRRGAPVRQHANPARRQQGHTRRRAGDLPARRRQRPVVRGTGAHRGRPGAGARAGLAARVRAHPALHAAQQCAGGGLQGAQHGRGAVRVRRGAAHVLRRRPAQRHQHQRPATPALHRPPPAHRHPGLSGAALQRKARPPVPVHAVADAQHGHHHAAPGAAGLYGMGGVESGRHRRRRAGRPGRRRIPALRVHRTGPHRPAAAGGGHRVVRQAPHRDLNQFDSLMMRPEPGWIGRALSGYRRLNSASCAGDACTGSFITSHSTPSWHGGVVIDPMNVVPHLLDRRLRLAPFEQQRQHGNAPFAVLVHQVHHHLVTLAVDALLGRAVEMELHQLIHAVAHGEEIAAPDHHLHRLAVVGDVERRWMVVEIDLLQVHLHAVAQVDRRLAVAAAALGPRGIDLRPVGGAGLALVRPLVAVHLGRDRHRCGSLGGGDLFGARSGGGARLLGGAHGGQAGRDPGGELRFRVGRRVGRRLARAGCRRFLSFPGRGILRCGFLARRILAGGRLGGGTGGRGGGGQSHRPAVRTRARQRRQRRLGRRRNQRIDLLVAGRSNGATTAGDQGQEQAHTFPEKTSHCKVSAAQHAAAQAPGAAQQQRDHHHAHGHHHDLRQVIAHDGDIAKEIAGRGERHHPQQRAADVIQLETRLRHFGHAGHQRRKRAHHGDKARQHDGLAAVLVEEIVGAAQGVLVQPLVVVGVDALADGLADAVIEGVAGDGGSDQQHIEQQQIHVATGAEGAGNEQQAVAREEEQHHQSGLAENNCEQHHCAPESYTTAAAPDEVSSATTAVYNCRQARSKRVCSTQELSDVVASTVDFVVRAVAVRCHRDAARAGGRFACQAHRRRPRQAGPGRGLAPARSRQHTVHGLAGGPRGDRAGGGLRAAKRRQHQDPGQGKILRRPGHDALAGQLRGAVGRPRRRRLRARDRPLERLPRRPRSQDPHHVGGALLRHGRRGARQRHRQRQRQPAVCDHRPGAAPPGPQHHGRGPRGIGHGAAVVAAARQRGHGFLWPQRSQAADHPRAAGGRRARGRARAPGSAAQRSADLPRHRGSAAQPWRPVEQVRGQLRGTVQRADPRAGPARPADFPNCRRRGGGAAVGGGQGTAGKRARRGRHADQRAARGRRRQTHCHHRQRPRHRARADAAGAGPPRHVQDRVARRPGKRGHARLSRRGAGVHRVRRCRHPHVAHGRSGARVGAGGVAQRHGSAIVRRAGHHHRRPGPVFQHARAAQIPQIRTDRIRPLRRGGAPHCAGAPRRGVQPYPQRPHHRPLDGVRHGQAQRPHPGRRLCRRPPAHRRNGRPAAPPRLRRAAHGIQGTGRRPVLLCQWPLRARQGAGARRESGVPGRAARRPVPVVCAVAGNGPGAGGRQRPPVEDRGALPRQPRGAPVRVPRGTARAGPNLGHGARQHYAPTFSPSPFGARNDAGGTNGGGGAVGGFAPRFGQPEGGVAQSTERYGALFGGANNGNAQGNGRIPARLCPGPAARHLYPGAERQGPGAGGHACRPRAHPVRTAENRAREPRGRRGDAGAAAPDPGHLLCRPGGSGHRPRTPGDVENAGLRHCRAVAHHAGRALGAGAAQERGRPDAGARRAARRARIRRLAGADRAPERTAGHPRLPHGRARQPHPGSAGNERPAAPDGNHGTRRPVQPWPPHLGTGGNRRPRQAFPAGSMMAHAGKPLAVAIMGPTASGKTASALAIAARIPSEIISVDSALVYRGMDIGTAKPTRAELAAVPHHLIDIIDPLDAYSVAQFRAATLALVDDIVGRGKLPLLVGGTMLYFKGLVDGLDDLPGADPALRAALEDDAARLGWPAMHARLAAIDPDTAARLAPADAQRIQRALEICTLAGRPMSELLAQRDRTELPFALLSLALEPSDRAVLHRRIERRFDLMLEDTDDGNLITEVERLRRRGDLHPGLPSMRCVGYRQAWEYLDGAIDYRTMRETGIIATRQLAKRQLTWLRSMPDRVVVDCLGADPAAAMLAQVLEAVAVHEAVVLRRLVGAAARLDGLVHQRGNGLARRHLQAEQHFGGRARIADRLGRKGFKTLLAEQHDEDVFGHDHAGGALVGVVLVEGIAEMGEELHRGRQIAHRQVDKDIGRHTSTAFIMLGSVVQVHLSPPRILKAADSQGSAAFSHLSAKWRTLFGSDRPMRCPMRQLNLPPAAHLPDHGVDNGDNGDNGDDDNAARPRALPAPADMAYPTPDSGQPMLASERQAKDDATFSAQQRLAKRKAALARMRELWNNSQARKNRVAEEDGVAIGRIGRLSCRCDQRDQLDGGRVRVDAHGNCRVQ</sequence>
<dbReference type="FunFam" id="1.10.20.140:FF:000001">
    <property type="entry name" value="tRNA dimethylallyltransferase"/>
    <property type="match status" value="1"/>
</dbReference>
<evidence type="ECO:0000256" key="1">
    <source>
        <dbReference type="ARBA" id="ARBA00001946"/>
    </source>
</evidence>
<feature type="compositionally biased region" description="Basic and acidic residues" evidence="12">
    <location>
        <begin position="3639"/>
        <end position="3657"/>
    </location>
</feature>
<feature type="compositionally biased region" description="Basic residues" evidence="12">
    <location>
        <begin position="2815"/>
        <end position="2828"/>
    </location>
</feature>
<feature type="region of interest" description="Disordered" evidence="12">
    <location>
        <begin position="4072"/>
        <end position="4115"/>
    </location>
</feature>
<evidence type="ECO:0000256" key="6">
    <source>
        <dbReference type="ARBA" id="ARBA00022712"/>
    </source>
</evidence>
<dbReference type="Gene3D" id="3.40.50.300">
    <property type="entry name" value="P-loop containing nucleotide triphosphate hydrolases"/>
    <property type="match status" value="1"/>
</dbReference>
<feature type="compositionally biased region" description="Basic and acidic residues" evidence="12">
    <location>
        <begin position="1746"/>
        <end position="1756"/>
    </location>
</feature>
<feature type="compositionally biased region" description="Basic residues" evidence="12">
    <location>
        <begin position="3871"/>
        <end position="3891"/>
    </location>
</feature>
<feature type="compositionally biased region" description="Low complexity" evidence="12">
    <location>
        <begin position="3562"/>
        <end position="3573"/>
    </location>
</feature>
<evidence type="ECO:0000256" key="4">
    <source>
        <dbReference type="ARBA" id="ARBA00022679"/>
    </source>
</evidence>
<feature type="compositionally biased region" description="Low complexity" evidence="12">
    <location>
        <begin position="3790"/>
        <end position="3800"/>
    </location>
</feature>
<feature type="region of interest" description="Disordered" evidence="12">
    <location>
        <begin position="2121"/>
        <end position="2212"/>
    </location>
</feature>
<feature type="compositionally biased region" description="Basic residues" evidence="12">
    <location>
        <begin position="3995"/>
        <end position="4011"/>
    </location>
</feature>
<evidence type="ECO:0000256" key="10">
    <source>
        <dbReference type="ARBA" id="ARBA00049563"/>
    </source>
</evidence>
<dbReference type="InterPro" id="IPR018022">
    <property type="entry name" value="IPT"/>
</dbReference>
<proteinExistence type="inferred from homology"/>
<comment type="similarity">
    <text evidence="2 11">Belongs to the IPP transferase family.</text>
</comment>
<feature type="region of interest" description="Disordered" evidence="12">
    <location>
        <begin position="2238"/>
        <end position="2540"/>
    </location>
</feature>
<evidence type="ECO:0000256" key="3">
    <source>
        <dbReference type="ARBA" id="ARBA00012665"/>
    </source>
</evidence>
<dbReference type="Pfam" id="PF01715">
    <property type="entry name" value="IPPT"/>
    <property type="match status" value="1"/>
</dbReference>
<feature type="compositionally biased region" description="Low complexity" evidence="12">
    <location>
        <begin position="1130"/>
        <end position="1143"/>
    </location>
</feature>
<feature type="region of interest" description="Disordered" evidence="12">
    <location>
        <begin position="1791"/>
        <end position="1824"/>
    </location>
</feature>
<dbReference type="GO" id="GO:0005524">
    <property type="term" value="F:ATP binding"/>
    <property type="evidence" value="ECO:0007669"/>
    <property type="project" value="UniProtKB-KW"/>
</dbReference>
<dbReference type="InterPro" id="IPR027417">
    <property type="entry name" value="P-loop_NTPase"/>
</dbReference>
<feature type="compositionally biased region" description="Basic and acidic residues" evidence="12">
    <location>
        <begin position="506"/>
        <end position="515"/>
    </location>
</feature>
<comment type="cofactor">
    <cofactor evidence="1">
        <name>Mg(2+)</name>
        <dbReference type="ChEBI" id="CHEBI:18420"/>
    </cofactor>
</comment>
<feature type="compositionally biased region" description="Basic residues" evidence="12">
    <location>
        <begin position="2751"/>
        <end position="2767"/>
    </location>
</feature>
<feature type="region of interest" description="Disordered" evidence="12">
    <location>
        <begin position="1736"/>
        <end position="1765"/>
    </location>
</feature>
<keyword evidence="6" id="KW-0203">Cytokinin biosynthesis</keyword>
<feature type="compositionally biased region" description="Low complexity" evidence="12">
    <location>
        <begin position="924"/>
        <end position="942"/>
    </location>
</feature>
<feature type="region of interest" description="Disordered" evidence="12">
    <location>
        <begin position="402"/>
        <end position="471"/>
    </location>
</feature>
<feature type="compositionally biased region" description="Low complexity" evidence="12">
    <location>
        <begin position="557"/>
        <end position="566"/>
    </location>
</feature>
<name>A0A699GGP5_TANCI</name>
<feature type="compositionally biased region" description="Basic and acidic residues" evidence="12">
    <location>
        <begin position="4222"/>
        <end position="4237"/>
    </location>
</feature>
<feature type="compositionally biased region" description="Basic residues" evidence="12">
    <location>
        <begin position="3240"/>
        <end position="3259"/>
    </location>
</feature>
<evidence type="ECO:0000256" key="8">
    <source>
        <dbReference type="ARBA" id="ARBA00022840"/>
    </source>
</evidence>
<feature type="compositionally biased region" description="Polar residues" evidence="12">
    <location>
        <begin position="3271"/>
        <end position="3284"/>
    </location>
</feature>
<comment type="caution">
    <text evidence="13">The sequence shown here is derived from an EMBL/GenBank/DDBJ whole genome shotgun (WGS) entry which is preliminary data.</text>
</comment>
<feature type="region of interest" description="Disordered" evidence="12">
    <location>
        <begin position="4284"/>
        <end position="4377"/>
    </location>
</feature>
<feature type="compositionally biased region" description="Gly residues" evidence="12">
    <location>
        <begin position="3582"/>
        <end position="3595"/>
    </location>
</feature>
<dbReference type="EMBL" id="BKCJ010000012">
    <property type="protein sequence ID" value="GEU28651.1"/>
    <property type="molecule type" value="Genomic_DNA"/>
</dbReference>
<evidence type="ECO:0000256" key="12">
    <source>
        <dbReference type="SAM" id="MobiDB-lite"/>
    </source>
</evidence>
<keyword evidence="4 11" id="KW-0808">Transferase</keyword>
<feature type="compositionally biased region" description="Basic and acidic residues" evidence="12">
    <location>
        <begin position="2527"/>
        <end position="2540"/>
    </location>
</feature>
<feature type="compositionally biased region" description="Basic and acidic residues" evidence="12">
    <location>
        <begin position="842"/>
        <end position="856"/>
    </location>
</feature>
<dbReference type="GO" id="GO:0052381">
    <property type="term" value="F:tRNA dimethylallyltransferase activity"/>
    <property type="evidence" value="ECO:0007669"/>
    <property type="project" value="UniProtKB-EC"/>
</dbReference>
<feature type="region of interest" description="Disordered" evidence="12">
    <location>
        <begin position="2815"/>
        <end position="2858"/>
    </location>
</feature>
<feature type="region of interest" description="Disordered" evidence="12">
    <location>
        <begin position="1030"/>
        <end position="1184"/>
    </location>
</feature>
<feature type="compositionally biased region" description="Low complexity" evidence="12">
    <location>
        <begin position="2627"/>
        <end position="2643"/>
    </location>
</feature>
<feature type="compositionally biased region" description="Gly residues" evidence="12">
    <location>
        <begin position="731"/>
        <end position="740"/>
    </location>
</feature>
<feature type="compositionally biased region" description="Basic and acidic residues" evidence="12">
    <location>
        <begin position="1147"/>
        <end position="1163"/>
    </location>
</feature>
<feature type="compositionally biased region" description="Low complexity" evidence="12">
    <location>
        <begin position="818"/>
        <end position="841"/>
    </location>
</feature>
<comment type="catalytic activity">
    <reaction evidence="10">
        <text>adenosine(37) in tRNA + dimethylallyl diphosphate = N(6)-dimethylallyladenosine(37) in tRNA + diphosphate</text>
        <dbReference type="Rhea" id="RHEA:26482"/>
        <dbReference type="Rhea" id="RHEA-COMP:10162"/>
        <dbReference type="Rhea" id="RHEA-COMP:10375"/>
        <dbReference type="ChEBI" id="CHEBI:33019"/>
        <dbReference type="ChEBI" id="CHEBI:57623"/>
        <dbReference type="ChEBI" id="CHEBI:74411"/>
        <dbReference type="ChEBI" id="CHEBI:74415"/>
        <dbReference type="EC" id="2.5.1.75"/>
    </reaction>
</comment>
<feature type="region of interest" description="Disordered" evidence="12">
    <location>
        <begin position="501"/>
        <end position="609"/>
    </location>
</feature>
<feature type="region of interest" description="Disordered" evidence="12">
    <location>
        <begin position="3224"/>
        <end position="3323"/>
    </location>
</feature>
<feature type="compositionally biased region" description="Basic and acidic residues" evidence="12">
    <location>
        <begin position="2380"/>
        <end position="2393"/>
    </location>
</feature>
<feature type="region of interest" description="Disordered" evidence="12">
    <location>
        <begin position="631"/>
        <end position="668"/>
    </location>
</feature>
<feature type="region of interest" description="Disordered" evidence="12">
    <location>
        <begin position="4861"/>
        <end position="4922"/>
    </location>
</feature>
<evidence type="ECO:0000256" key="11">
    <source>
        <dbReference type="RuleBase" id="RU003785"/>
    </source>
</evidence>
<evidence type="ECO:0000313" key="13">
    <source>
        <dbReference type="EMBL" id="GEU28651.1"/>
    </source>
</evidence>
<dbReference type="GO" id="GO:0009691">
    <property type="term" value="P:cytokinin biosynthetic process"/>
    <property type="evidence" value="ECO:0007669"/>
    <property type="project" value="UniProtKB-KW"/>
</dbReference>
<reference evidence="13" key="1">
    <citation type="journal article" date="2019" name="Sci. Rep.">
        <title>Draft genome of Tanacetum cinerariifolium, the natural source of mosquito coil.</title>
        <authorList>
            <person name="Yamashiro T."/>
            <person name="Shiraishi A."/>
            <person name="Satake H."/>
            <person name="Nakayama K."/>
        </authorList>
    </citation>
    <scope>NUCLEOTIDE SEQUENCE</scope>
</reference>
<evidence type="ECO:0000256" key="2">
    <source>
        <dbReference type="ARBA" id="ARBA00005842"/>
    </source>
</evidence>
<feature type="compositionally biased region" description="Basic residues" evidence="12">
    <location>
        <begin position="2577"/>
        <end position="2587"/>
    </location>
</feature>
<feature type="region of interest" description="Disordered" evidence="12">
    <location>
        <begin position="723"/>
        <end position="772"/>
    </location>
</feature>
<keyword evidence="7 11" id="KW-0547">Nucleotide-binding</keyword>
<feature type="compositionally biased region" description="Basic residues" evidence="12">
    <location>
        <begin position="2427"/>
        <end position="2445"/>
    </location>
</feature>
<feature type="compositionally biased region" description="Basic and acidic residues" evidence="12">
    <location>
        <begin position="1072"/>
        <end position="1094"/>
    </location>
</feature>
<feature type="compositionally biased region" description="Basic residues" evidence="12">
    <location>
        <begin position="4301"/>
        <end position="4310"/>
    </location>
</feature>
<feature type="compositionally biased region" description="Basic residues" evidence="12">
    <location>
        <begin position="3833"/>
        <end position="3852"/>
    </location>
</feature>
<feature type="region of interest" description="Disordered" evidence="12">
    <location>
        <begin position="3782"/>
        <end position="3891"/>
    </location>
</feature>
<dbReference type="NCBIfam" id="TIGR00174">
    <property type="entry name" value="miaA"/>
    <property type="match status" value="1"/>
</dbReference>
<evidence type="ECO:0000256" key="7">
    <source>
        <dbReference type="ARBA" id="ARBA00022741"/>
    </source>
</evidence>
<feature type="region of interest" description="Disordered" evidence="12">
    <location>
        <begin position="3955"/>
        <end position="4026"/>
    </location>
</feature>
<feature type="compositionally biased region" description="Gly residues" evidence="12">
    <location>
        <begin position="3807"/>
        <end position="3817"/>
    </location>
</feature>
<feature type="compositionally biased region" description="Low complexity" evidence="12">
    <location>
        <begin position="2415"/>
        <end position="2426"/>
    </location>
</feature>
<dbReference type="GO" id="GO:0006400">
    <property type="term" value="P:tRNA modification"/>
    <property type="evidence" value="ECO:0007669"/>
    <property type="project" value="TreeGrafter"/>
</dbReference>
<feature type="compositionally biased region" description="Basic and acidic residues" evidence="12">
    <location>
        <begin position="4312"/>
        <end position="4322"/>
    </location>
</feature>
<feature type="compositionally biased region" description="Low complexity" evidence="12">
    <location>
        <begin position="2588"/>
        <end position="2598"/>
    </location>
</feature>
<feature type="compositionally biased region" description="Basic residues" evidence="12">
    <location>
        <begin position="1795"/>
        <end position="1804"/>
    </location>
</feature>
<evidence type="ECO:0000256" key="9">
    <source>
        <dbReference type="ARBA" id="ARBA00022842"/>
    </source>
</evidence>
<feature type="compositionally biased region" description="Basic residues" evidence="12">
    <location>
        <begin position="2166"/>
        <end position="2183"/>
    </location>
</feature>
<accession>A0A699GGP5</accession>
<dbReference type="InterPro" id="IPR039657">
    <property type="entry name" value="Dimethylallyltransferase"/>
</dbReference>
<dbReference type="HAMAP" id="MF_00185">
    <property type="entry name" value="IPP_trans"/>
    <property type="match status" value="1"/>
</dbReference>
<feature type="compositionally biased region" description="Gly residues" evidence="12">
    <location>
        <begin position="3224"/>
        <end position="3236"/>
    </location>
</feature>
<feature type="compositionally biased region" description="Low complexity" evidence="12">
    <location>
        <begin position="3747"/>
        <end position="3757"/>
    </location>
</feature>
<organism evidence="13">
    <name type="scientific">Tanacetum cinerariifolium</name>
    <name type="common">Dalmatian daisy</name>
    <name type="synonym">Chrysanthemum cinerariifolium</name>
    <dbReference type="NCBI Taxonomy" id="118510"/>
    <lineage>
        <taxon>Eukaryota</taxon>
        <taxon>Viridiplantae</taxon>
        <taxon>Streptophyta</taxon>
        <taxon>Embryophyta</taxon>
        <taxon>Tracheophyta</taxon>
        <taxon>Spermatophyta</taxon>
        <taxon>Magnoliopsida</taxon>
        <taxon>eudicotyledons</taxon>
        <taxon>Gunneridae</taxon>
        <taxon>Pentapetalae</taxon>
        <taxon>asterids</taxon>
        <taxon>campanulids</taxon>
        <taxon>Asterales</taxon>
        <taxon>Asteraceae</taxon>
        <taxon>Asteroideae</taxon>
        <taxon>Anthemideae</taxon>
        <taxon>Anthemidinae</taxon>
        <taxon>Tanacetum</taxon>
    </lineage>
</organism>
<feature type="compositionally biased region" description="Basic and acidic residues" evidence="12">
    <location>
        <begin position="943"/>
        <end position="952"/>
    </location>
</feature>
<keyword evidence="5" id="KW-0819">tRNA processing</keyword>
<feature type="compositionally biased region" description="Basic and acidic residues" evidence="12">
    <location>
        <begin position="2662"/>
        <end position="2687"/>
    </location>
</feature>
<dbReference type="PANTHER" id="PTHR11088:SF60">
    <property type="entry name" value="TRNA DIMETHYLALLYLTRANSFERASE"/>
    <property type="match status" value="1"/>
</dbReference>
<feature type="compositionally biased region" description="Low complexity" evidence="12">
    <location>
        <begin position="3298"/>
        <end position="3312"/>
    </location>
</feature>
<keyword evidence="8 11" id="KW-0067">ATP-binding</keyword>
<feature type="compositionally biased region" description="Low complexity" evidence="12">
    <location>
        <begin position="2395"/>
        <end position="2404"/>
    </location>
</feature>
<dbReference type="SUPFAM" id="SSF52540">
    <property type="entry name" value="P-loop containing nucleoside triphosphate hydrolases"/>
    <property type="match status" value="1"/>
</dbReference>